<dbReference type="GO" id="GO:0000398">
    <property type="term" value="P:mRNA splicing, via spliceosome"/>
    <property type="evidence" value="ECO:0007669"/>
    <property type="project" value="UniProtKB-ARBA"/>
</dbReference>
<dbReference type="InterPro" id="IPR014001">
    <property type="entry name" value="Helicase_ATP-bd"/>
</dbReference>
<feature type="domain" description="Helicase ATP-binding" evidence="15">
    <location>
        <begin position="901"/>
        <end position="1064"/>
    </location>
</feature>
<protein>
    <recommendedName>
        <fullName evidence="12">Pre-mRNA-splicing factor ATP-dependent RNA helicase PRP16</fullName>
        <ecNumber evidence="2">3.6.4.13</ecNumber>
    </recommendedName>
</protein>
<dbReference type="InterPro" id="IPR002464">
    <property type="entry name" value="DNA/RNA_helicase_DEAH_CS"/>
</dbReference>
<feature type="transmembrane region" description="Helical" evidence="14">
    <location>
        <begin position="41"/>
        <end position="62"/>
    </location>
</feature>
<feature type="compositionally biased region" description="Basic and acidic residues" evidence="13">
    <location>
        <begin position="591"/>
        <end position="600"/>
    </location>
</feature>
<feature type="region of interest" description="Disordered" evidence="13">
    <location>
        <begin position="481"/>
        <end position="636"/>
    </location>
</feature>
<evidence type="ECO:0000256" key="13">
    <source>
        <dbReference type="SAM" id="MobiDB-lite"/>
    </source>
</evidence>
<feature type="compositionally biased region" description="Polar residues" evidence="13">
    <location>
        <begin position="449"/>
        <end position="459"/>
    </location>
</feature>
<keyword evidence="3" id="KW-0507">mRNA processing</keyword>
<dbReference type="FunFam" id="1.20.120.1080:FF:000018">
    <property type="entry name" value="Pre-mRNA-splicing factor ATP-dependent RNA helicase prp16"/>
    <property type="match status" value="1"/>
</dbReference>
<keyword evidence="18" id="KW-1185">Reference proteome</keyword>
<evidence type="ECO:0000256" key="3">
    <source>
        <dbReference type="ARBA" id="ARBA00022664"/>
    </source>
</evidence>
<dbReference type="Pfam" id="PF21010">
    <property type="entry name" value="HA2_C"/>
    <property type="match status" value="1"/>
</dbReference>
<dbReference type="FunFam" id="3.40.50.300:FF:000007">
    <property type="entry name" value="Pre-mRNA-splicing factor ATP-dependent RNA helicase"/>
    <property type="match status" value="1"/>
</dbReference>
<feature type="compositionally biased region" description="Basic and acidic residues" evidence="13">
    <location>
        <begin position="626"/>
        <end position="636"/>
    </location>
</feature>
<gene>
    <name evidence="17" type="primary">Mo02452</name>
    <name evidence="17" type="ORF">E5Q_02452</name>
</gene>
<feature type="compositionally biased region" description="Polar residues" evidence="13">
    <location>
        <begin position="560"/>
        <end position="573"/>
    </location>
</feature>
<dbReference type="InterPro" id="IPR003593">
    <property type="entry name" value="AAA+_ATPase"/>
</dbReference>
<feature type="compositionally biased region" description="Polar residues" evidence="13">
    <location>
        <begin position="339"/>
        <end position="353"/>
    </location>
</feature>
<comment type="similarity">
    <text evidence="10">Belongs to the DEAD box helicase family. DEAH subfamily. PRP16 sub-subfamily.</text>
</comment>
<dbReference type="Pfam" id="PF04239">
    <property type="entry name" value="DUF421"/>
    <property type="match status" value="1"/>
</dbReference>
<accession>G7DYY5</accession>
<dbReference type="Pfam" id="PF04408">
    <property type="entry name" value="WHD_HA2"/>
    <property type="match status" value="1"/>
</dbReference>
<dbReference type="SMART" id="SM00382">
    <property type="entry name" value="AAA"/>
    <property type="match status" value="1"/>
</dbReference>
<dbReference type="EC" id="3.6.4.13" evidence="2"/>
<dbReference type="SMART" id="SM00487">
    <property type="entry name" value="DEXDc"/>
    <property type="match status" value="1"/>
</dbReference>
<keyword evidence="14" id="KW-1133">Transmembrane helix</keyword>
<dbReference type="SMART" id="SM00490">
    <property type="entry name" value="HELICc"/>
    <property type="match status" value="1"/>
</dbReference>
<keyword evidence="7" id="KW-0067">ATP-binding</keyword>
<dbReference type="InParanoid" id="G7DYY5"/>
<proteinExistence type="inferred from homology"/>
<evidence type="ECO:0000256" key="9">
    <source>
        <dbReference type="ARBA" id="ARBA00023242"/>
    </source>
</evidence>
<dbReference type="Gene3D" id="3.30.240.20">
    <property type="entry name" value="bsu07140 like domains"/>
    <property type="match status" value="1"/>
</dbReference>
<evidence type="ECO:0000256" key="10">
    <source>
        <dbReference type="ARBA" id="ARBA00038040"/>
    </source>
</evidence>
<dbReference type="GO" id="GO:0005681">
    <property type="term" value="C:spliceosomal complex"/>
    <property type="evidence" value="ECO:0007669"/>
    <property type="project" value="UniProtKB-ARBA"/>
</dbReference>
<feature type="transmembrane region" description="Helical" evidence="14">
    <location>
        <begin position="74"/>
        <end position="101"/>
    </location>
</feature>
<keyword evidence="5" id="KW-0378">Hydrolase</keyword>
<sequence>MVVASRADFYQSASLLHPIIVGGPAIVFVFVYLRLASNKTLAPTTVFSLLVNVALGSTLSRIITQPALDLTRGIISIIVILLFEYASSWLISVTPAFSYIFKSPPLLCVFKGVIQSKAIKANRIAPSGVYQGLRSQGFARLCDVEALVLEGSGSWSVIKRLPDNDPPSDTLLKVPGYAEAFAAYEAALDRPDPQVLEEARRNVALPVGMRETGGKVSQLVAPSAGLVDALIIHWRPGRRMATDDGYVHELAISLSREINLVNPNDLLARRVISLAHTLPSQAEFVKAAQTFGRFNKSDYLHTLYNEIRGRKQMNINIASDDDADVLMPPPARPGGLSLHESSPPSTASRSGLVTGTGLKHAYQPNTPSGQSRLGLERLAAEKRRERDLSALLGTNADASSSASAPSVNKRARVDSDHLRRRLDDTPSHGPGLSDKAKRVLEERRRNRSDQSGPAQQSSHDLVADSKDERKRLGQARQELASFQNRLNRETYPDSRNRQRPATNGDSQSGHHHPRAGQPERIARKSPGRDSTVRQGRHDQPDAPTRGGDTSRRIVRGTVDDTPSSLASTESNMAALNKRSWDSTPLRPGKRNPQEPREWDTPRLTTLSRQRPKGTSSRFSGSDYPEEQIHDRTAGGHEWEEEQMRLDRDWYSFDEAGVTAGDEATNPFASYEEQEADLEKEKASQLSAKGLAKRMSAKQAQYQQDNEAWESNRLMQSGLGGRRKMDLDFDDDEESKVHLLVHDLKPPFLDGRMAYTKQLDPVNPIRDPTSDMAVFSKKGSLLVREIREQRERQKAAAKAAQIAGTTLGNLTGVEEKAEETDVQKVQKILDEKPKNVVKQGHGGPGQMKVEDEASDARNYKKDSQFASHLKTNATGSSAFSRSKTLKEQRQYLPAFACREELLKVVRENQVTIIVGETGSGKTTQLGQFFHEEGYTKFGRVGCTQPRRVAAMSVAKRVSEEMEVELGREVGYAIRFEDCTSEDTVIKFMTDGVLLRESLNEGDLDKYSVIILDEAHERSLSTDVLMGLLRKILARRRDLKLIVTSATMNAEKFSTFYDGAPCYTIPGRTFPVDVLFSKTPCEDYVDSAVKQALQIHLSHGSGDVLIFMTGQEDIEVTCQVISDRLGQVDNAPDLAVLPIYSQMPADLQAKIFEQTNDGRRKCIVATNIAETSLTVDGIMFVIDSGYSKLKVYNPRIGMDALQITPISQANANQRSGRAGRTGSGTCFRLYTETAFRDELLANTIPEIQRTNLANTVLLLKSLGVKNLLEFDFMDPPPQQVLTNAMYQLWVLGALDNVGDLTPLGRKLSNFPMEPSLSKMLVTSVHYKCSSEMLTIVSMLSVPSVFYRPKEQLEESDAAREKFFVPESDHLTLLHCYTQWKNNGFRDEWASKHFLHAKLLRKAREVREQLEDIMRTERLEIIACGTDWDVIRKSICAGYFHQAAKAKGIGEYANCRSGIPMNLHPTSALYGLGYQPEYIVFHELVFTSKQYMQCVTAVDPFWLAELGGIFFSVRQQNFGHREARVADREFSKKSELELAMATERDRAEAERMRRLEASSAASTPRIAEIGARTPLTARRTPRRVGL</sequence>
<dbReference type="PANTHER" id="PTHR18934:SF91">
    <property type="entry name" value="PRE-MRNA-SPLICING FACTOR ATP-DEPENDENT RNA HELICASE PRP16"/>
    <property type="match status" value="1"/>
</dbReference>
<dbReference type="Pfam" id="PF07717">
    <property type="entry name" value="OB_NTP_bind"/>
    <property type="match status" value="1"/>
</dbReference>
<dbReference type="PROSITE" id="PS51194">
    <property type="entry name" value="HELICASE_CTER"/>
    <property type="match status" value="1"/>
</dbReference>
<dbReference type="GO" id="GO:0016787">
    <property type="term" value="F:hydrolase activity"/>
    <property type="evidence" value="ECO:0007669"/>
    <property type="project" value="UniProtKB-KW"/>
</dbReference>
<evidence type="ECO:0000256" key="6">
    <source>
        <dbReference type="ARBA" id="ARBA00022806"/>
    </source>
</evidence>
<dbReference type="Proteomes" id="UP000009131">
    <property type="component" value="Unassembled WGS sequence"/>
</dbReference>
<evidence type="ECO:0000256" key="11">
    <source>
        <dbReference type="ARBA" id="ARBA00047984"/>
    </source>
</evidence>
<evidence type="ECO:0000256" key="5">
    <source>
        <dbReference type="ARBA" id="ARBA00022801"/>
    </source>
</evidence>
<dbReference type="InterPro" id="IPR001650">
    <property type="entry name" value="Helicase_C-like"/>
</dbReference>
<dbReference type="CDD" id="cd18791">
    <property type="entry name" value="SF2_C_RHA"/>
    <property type="match status" value="1"/>
</dbReference>
<keyword evidence="4" id="KW-0547">Nucleotide-binding</keyword>
<dbReference type="PROSITE" id="PS51192">
    <property type="entry name" value="HELICASE_ATP_BIND_1"/>
    <property type="match status" value="1"/>
</dbReference>
<dbReference type="HOGENOM" id="CLU_001832_6_2_1"/>
<comment type="catalytic activity">
    <reaction evidence="11">
        <text>ATP + H2O = ADP + phosphate + H(+)</text>
        <dbReference type="Rhea" id="RHEA:13065"/>
        <dbReference type="ChEBI" id="CHEBI:15377"/>
        <dbReference type="ChEBI" id="CHEBI:15378"/>
        <dbReference type="ChEBI" id="CHEBI:30616"/>
        <dbReference type="ChEBI" id="CHEBI:43474"/>
        <dbReference type="ChEBI" id="CHEBI:456216"/>
        <dbReference type="EC" id="3.6.4.13"/>
    </reaction>
</comment>
<dbReference type="GO" id="GO:0003723">
    <property type="term" value="F:RNA binding"/>
    <property type="evidence" value="ECO:0007669"/>
    <property type="project" value="TreeGrafter"/>
</dbReference>
<comment type="subcellular location">
    <subcellularLocation>
        <location evidence="1">Nucleus</location>
    </subcellularLocation>
</comment>
<keyword evidence="14" id="KW-0812">Transmembrane</keyword>
<dbReference type="OrthoDB" id="10253254at2759"/>
<name>G7DYY5_MIXOS</name>
<dbReference type="PROSITE" id="PS00690">
    <property type="entry name" value="DEAH_ATP_HELICASE"/>
    <property type="match status" value="1"/>
</dbReference>
<evidence type="ECO:0000259" key="16">
    <source>
        <dbReference type="PROSITE" id="PS51194"/>
    </source>
</evidence>
<organism evidence="17 18">
    <name type="scientific">Mixia osmundae (strain CBS 9802 / IAM 14324 / JCM 22182 / KY 12970)</name>
    <dbReference type="NCBI Taxonomy" id="764103"/>
    <lineage>
        <taxon>Eukaryota</taxon>
        <taxon>Fungi</taxon>
        <taxon>Dikarya</taxon>
        <taxon>Basidiomycota</taxon>
        <taxon>Pucciniomycotina</taxon>
        <taxon>Mixiomycetes</taxon>
        <taxon>Mixiales</taxon>
        <taxon>Mixiaceae</taxon>
        <taxon>Mixia</taxon>
    </lineage>
</organism>
<dbReference type="SUPFAM" id="SSF52540">
    <property type="entry name" value="P-loop containing nucleoside triphosphate hydrolases"/>
    <property type="match status" value="1"/>
</dbReference>
<evidence type="ECO:0000256" key="4">
    <source>
        <dbReference type="ARBA" id="ARBA00022741"/>
    </source>
</evidence>
<dbReference type="Gene3D" id="3.40.50.300">
    <property type="entry name" value="P-loop containing nucleotide triphosphate hydrolases"/>
    <property type="match status" value="2"/>
</dbReference>
<dbReference type="Pfam" id="PF00271">
    <property type="entry name" value="Helicase_C"/>
    <property type="match status" value="1"/>
</dbReference>
<feature type="compositionally biased region" description="Basic and acidic residues" evidence="13">
    <location>
        <begin position="434"/>
        <end position="448"/>
    </location>
</feature>
<evidence type="ECO:0000256" key="8">
    <source>
        <dbReference type="ARBA" id="ARBA00023187"/>
    </source>
</evidence>
<feature type="region of interest" description="Disordered" evidence="13">
    <location>
        <begin position="321"/>
        <end position="373"/>
    </location>
</feature>
<dbReference type="InterPro" id="IPR007353">
    <property type="entry name" value="DUF421"/>
</dbReference>
<dbReference type="STRING" id="764103.G7DYY5"/>
<feature type="transmembrane region" description="Helical" evidence="14">
    <location>
        <begin position="15"/>
        <end position="35"/>
    </location>
</feature>
<keyword evidence="6" id="KW-0347">Helicase</keyword>
<reference evidence="17 18" key="2">
    <citation type="journal article" date="2012" name="Open Biol.">
        <title>Characteristics of nucleosomes and linker DNA regions on the genome of the basidiomycete Mixia osmundae revealed by mono- and dinucleosome mapping.</title>
        <authorList>
            <person name="Nishida H."/>
            <person name="Kondo S."/>
            <person name="Matsumoto T."/>
            <person name="Suzuki Y."/>
            <person name="Yoshikawa H."/>
            <person name="Taylor T.D."/>
            <person name="Sugiyama J."/>
        </authorList>
    </citation>
    <scope>NUCLEOTIDE SEQUENCE [LARGE SCALE GENOMIC DNA]</scope>
    <source>
        <strain evidence="18">CBS 9802 / IAM 14324 / JCM 22182 / KY 12970</strain>
    </source>
</reference>
<keyword evidence="9" id="KW-0539">Nucleus</keyword>
<dbReference type="InterPro" id="IPR023090">
    <property type="entry name" value="UPF0702_alpha/beta_dom_sf"/>
</dbReference>
<dbReference type="GO" id="GO:0005524">
    <property type="term" value="F:ATP binding"/>
    <property type="evidence" value="ECO:0007669"/>
    <property type="project" value="UniProtKB-KW"/>
</dbReference>
<feature type="compositionally biased region" description="Basic and acidic residues" evidence="13">
    <location>
        <begin position="486"/>
        <end position="496"/>
    </location>
</feature>
<evidence type="ECO:0000256" key="14">
    <source>
        <dbReference type="SAM" id="Phobius"/>
    </source>
</evidence>
<dbReference type="EMBL" id="BABT02000063">
    <property type="protein sequence ID" value="GAA95795.1"/>
    <property type="molecule type" value="Genomic_DNA"/>
</dbReference>
<keyword evidence="8" id="KW-0508">mRNA splicing</keyword>
<dbReference type="SMART" id="SM00847">
    <property type="entry name" value="HA2"/>
    <property type="match status" value="1"/>
</dbReference>
<feature type="compositionally biased region" description="Polar residues" evidence="13">
    <location>
        <begin position="602"/>
        <end position="619"/>
    </location>
</feature>
<dbReference type="FunCoup" id="G7DYY5">
    <property type="interactions" value="600"/>
</dbReference>
<dbReference type="InterPro" id="IPR048333">
    <property type="entry name" value="HA2_WH"/>
</dbReference>
<evidence type="ECO:0000256" key="12">
    <source>
        <dbReference type="ARBA" id="ARBA00070009"/>
    </source>
</evidence>
<feature type="region of interest" description="Disordered" evidence="13">
    <location>
        <begin position="391"/>
        <end position="465"/>
    </location>
</feature>
<evidence type="ECO:0000313" key="18">
    <source>
        <dbReference type="Proteomes" id="UP000009131"/>
    </source>
</evidence>
<comment type="caution">
    <text evidence="17">The sequence shown here is derived from an EMBL/GenBank/DDBJ whole genome shotgun (WGS) entry which is preliminary data.</text>
</comment>
<dbReference type="InterPro" id="IPR011709">
    <property type="entry name" value="DEAD-box_helicase_OB_fold"/>
</dbReference>
<keyword evidence="14" id="KW-0472">Membrane</keyword>
<dbReference type="FunFam" id="3.40.50.300:FF:000615">
    <property type="entry name" value="pre-mRNA-splicing factor ATP-dependent RNA helicase DEAH7"/>
    <property type="match status" value="1"/>
</dbReference>
<dbReference type="GO" id="GO:0034458">
    <property type="term" value="F:3'-5' RNA helicase activity"/>
    <property type="evidence" value="ECO:0007669"/>
    <property type="project" value="TreeGrafter"/>
</dbReference>
<feature type="compositionally biased region" description="Low complexity" evidence="13">
    <location>
        <begin position="396"/>
        <end position="406"/>
    </location>
</feature>
<evidence type="ECO:0000256" key="2">
    <source>
        <dbReference type="ARBA" id="ARBA00012552"/>
    </source>
</evidence>
<feature type="compositionally biased region" description="Basic and acidic residues" evidence="13">
    <location>
        <begin position="520"/>
        <end position="540"/>
    </location>
</feature>
<dbReference type="Pfam" id="PF00270">
    <property type="entry name" value="DEAD"/>
    <property type="match status" value="1"/>
</dbReference>
<evidence type="ECO:0000256" key="1">
    <source>
        <dbReference type="ARBA" id="ARBA00004123"/>
    </source>
</evidence>
<dbReference type="Gene3D" id="1.20.120.1080">
    <property type="match status" value="1"/>
</dbReference>
<evidence type="ECO:0000259" key="15">
    <source>
        <dbReference type="PROSITE" id="PS51192"/>
    </source>
</evidence>
<feature type="domain" description="Helicase C-terminal" evidence="16">
    <location>
        <begin position="1086"/>
        <end position="1261"/>
    </location>
</feature>
<dbReference type="InterPro" id="IPR027417">
    <property type="entry name" value="P-loop_NTPase"/>
</dbReference>
<dbReference type="PANTHER" id="PTHR18934">
    <property type="entry name" value="ATP-DEPENDENT RNA HELICASE"/>
    <property type="match status" value="1"/>
</dbReference>
<reference evidence="17 18" key="1">
    <citation type="journal article" date="2011" name="J. Gen. Appl. Microbiol.">
        <title>Draft genome sequencing of the enigmatic basidiomycete Mixia osmundae.</title>
        <authorList>
            <person name="Nishida H."/>
            <person name="Nagatsuka Y."/>
            <person name="Sugiyama J."/>
        </authorList>
    </citation>
    <scope>NUCLEOTIDE SEQUENCE [LARGE SCALE GENOMIC DNA]</scope>
    <source>
        <strain evidence="18">CBS 9802 / IAM 14324 / JCM 22182 / KY 12970</strain>
    </source>
</reference>
<dbReference type="eggNOG" id="KOG0924">
    <property type="taxonomic scope" value="Eukaryota"/>
</dbReference>
<dbReference type="InterPro" id="IPR011545">
    <property type="entry name" value="DEAD/DEAH_box_helicase_dom"/>
</dbReference>
<feature type="compositionally biased region" description="Basic and acidic residues" evidence="13">
    <location>
        <begin position="411"/>
        <end position="426"/>
    </location>
</feature>
<evidence type="ECO:0000256" key="7">
    <source>
        <dbReference type="ARBA" id="ARBA00022840"/>
    </source>
</evidence>
<dbReference type="InterPro" id="IPR007502">
    <property type="entry name" value="Helicase-assoc_dom"/>
</dbReference>
<evidence type="ECO:0000313" key="17">
    <source>
        <dbReference type="EMBL" id="GAA95795.1"/>
    </source>
</evidence>